<feature type="transmembrane region" description="Helical" evidence="10">
    <location>
        <begin position="289"/>
        <end position="312"/>
    </location>
</feature>
<dbReference type="Gene3D" id="3.90.70.10">
    <property type="entry name" value="Cysteine proteinases"/>
    <property type="match status" value="1"/>
</dbReference>
<dbReference type="SUPFAM" id="SSF52540">
    <property type="entry name" value="P-loop containing nucleoside triphosphate hydrolases"/>
    <property type="match status" value="1"/>
</dbReference>
<dbReference type="GO" id="GO:0016887">
    <property type="term" value="F:ATP hydrolysis activity"/>
    <property type="evidence" value="ECO:0007669"/>
    <property type="project" value="InterPro"/>
</dbReference>
<gene>
    <name evidence="14" type="ORF">SOCE26_057520</name>
</gene>
<dbReference type="EMBL" id="CP012673">
    <property type="protein sequence ID" value="AUX44288.1"/>
    <property type="molecule type" value="Genomic_DNA"/>
</dbReference>
<dbReference type="PROSITE" id="PS50929">
    <property type="entry name" value="ABC_TM1F"/>
    <property type="match status" value="1"/>
</dbReference>
<evidence type="ECO:0000256" key="3">
    <source>
        <dbReference type="ARBA" id="ARBA00022475"/>
    </source>
</evidence>
<proteinExistence type="predicted"/>
<feature type="domain" description="Peptidase C39" evidence="13">
    <location>
        <begin position="19"/>
        <end position="142"/>
    </location>
</feature>
<evidence type="ECO:0000256" key="1">
    <source>
        <dbReference type="ARBA" id="ARBA00004651"/>
    </source>
</evidence>
<dbReference type="InterPro" id="IPR003593">
    <property type="entry name" value="AAA+_ATPase"/>
</dbReference>
<evidence type="ECO:0000256" key="6">
    <source>
        <dbReference type="ARBA" id="ARBA00022801"/>
    </source>
</evidence>
<evidence type="ECO:0000313" key="15">
    <source>
        <dbReference type="Proteomes" id="UP000238348"/>
    </source>
</evidence>
<evidence type="ECO:0000256" key="8">
    <source>
        <dbReference type="ARBA" id="ARBA00022989"/>
    </source>
</evidence>
<dbReference type="Proteomes" id="UP000238348">
    <property type="component" value="Chromosome"/>
</dbReference>
<sequence>MRVRHFGLLPFRRYPIRRQLEESDCGPACLEMISAYHGAKHALSTLRELSHVRASGTSLLDLTEAAARLGYRARGVLVEDPGDLEDEEGGMLPAIAHWDGNHFVVLYAVRPREVIVGDPALGLRRIPREELPSHWSGILLLLEPTEDVFRGKAPEGPAPRRQSALRRFLGGMRRYRALVAQILIATLLLQLLGLAQPFLLQGLVDKALGHRDTSLLAAIGGGLAVLLAAQIALTMIRGAALFLLSSGYSVLLLTAFWKQLLSLPIAFFAHRHRGDILKRIEDHQRIRRVLQGASSSALLDLVMLVGYGALLFTYDPGVFAIFLGGAALYAAWTLFLLPQRTRLDHDRFRYSAHAARLEMQMLGGIQTLKACGAERQARAAWERLQAGDFAASRRIWRFDTLHQGGAMLVSQAMYLGILLYEAELVLAGALTLGQMMATLAVLGLIMSPMQSLVLFVHELQDVVVSLRRVEVVYEAEPEALEDGGAGAADDGVAREGGGHRAAAPARALPPPAFARAPEIRLEGVTFRYGSPNDPPTLDGVSFTIPAGRMTAIVGRSGAGKTTLAHVLFGLYRAEQGRIFYDDQPIEAIPPARLRRAVAYVFQKTDVFDGTLAENIALGDPEPDEARLVHAARTARLDDLLALPNGLATRIGETGIRLSGGEEQRLQLARAIYRDPRVLFLDEATSHLDAENERAITEAIQREAAGRTLVVIAHRLSTVRRADHIVVLERGRAVEQGTHEELVALDGGRYRALVENQIEE</sequence>
<dbReference type="Gene3D" id="1.20.1560.10">
    <property type="entry name" value="ABC transporter type 1, transmembrane domain"/>
    <property type="match status" value="1"/>
</dbReference>
<dbReference type="GO" id="GO:0005524">
    <property type="term" value="F:ATP binding"/>
    <property type="evidence" value="ECO:0007669"/>
    <property type="project" value="UniProtKB-KW"/>
</dbReference>
<keyword evidence="3" id="KW-1003">Cell membrane</keyword>
<keyword evidence="6" id="KW-0378">Hydrolase</keyword>
<dbReference type="GO" id="GO:0015421">
    <property type="term" value="F:ABC-type oligopeptide transporter activity"/>
    <property type="evidence" value="ECO:0007669"/>
    <property type="project" value="TreeGrafter"/>
</dbReference>
<feature type="transmembrane region" description="Helical" evidence="10">
    <location>
        <begin position="426"/>
        <end position="445"/>
    </location>
</feature>
<evidence type="ECO:0000313" key="14">
    <source>
        <dbReference type="EMBL" id="AUX44288.1"/>
    </source>
</evidence>
<feature type="transmembrane region" description="Helical" evidence="10">
    <location>
        <begin position="318"/>
        <end position="337"/>
    </location>
</feature>
<dbReference type="SUPFAM" id="SSF90123">
    <property type="entry name" value="ABC transporter transmembrane region"/>
    <property type="match status" value="1"/>
</dbReference>
<dbReference type="PROSITE" id="PS50990">
    <property type="entry name" value="PEPTIDASE_C39"/>
    <property type="match status" value="1"/>
</dbReference>
<feature type="domain" description="ABC transmembrane type-1" evidence="12">
    <location>
        <begin position="182"/>
        <end position="461"/>
    </location>
</feature>
<evidence type="ECO:0000259" key="13">
    <source>
        <dbReference type="PROSITE" id="PS50990"/>
    </source>
</evidence>
<dbReference type="InterPro" id="IPR005074">
    <property type="entry name" value="Peptidase_C39"/>
</dbReference>
<keyword evidence="2" id="KW-0813">Transport</keyword>
<dbReference type="PROSITE" id="PS50893">
    <property type="entry name" value="ABC_TRANSPORTER_2"/>
    <property type="match status" value="1"/>
</dbReference>
<dbReference type="InterPro" id="IPR011527">
    <property type="entry name" value="ABC1_TM_dom"/>
</dbReference>
<evidence type="ECO:0000259" key="11">
    <source>
        <dbReference type="PROSITE" id="PS50893"/>
    </source>
</evidence>
<dbReference type="Pfam" id="PF00664">
    <property type="entry name" value="ABC_membrane"/>
    <property type="match status" value="1"/>
</dbReference>
<dbReference type="GO" id="GO:0006508">
    <property type="term" value="P:proteolysis"/>
    <property type="evidence" value="ECO:0007669"/>
    <property type="project" value="InterPro"/>
</dbReference>
<feature type="domain" description="ABC transporter" evidence="11">
    <location>
        <begin position="519"/>
        <end position="754"/>
    </location>
</feature>
<dbReference type="Pfam" id="PF03412">
    <property type="entry name" value="Peptidase_C39"/>
    <property type="match status" value="1"/>
</dbReference>
<dbReference type="InterPro" id="IPR039421">
    <property type="entry name" value="Type_1_exporter"/>
</dbReference>
<evidence type="ECO:0000256" key="4">
    <source>
        <dbReference type="ARBA" id="ARBA00022692"/>
    </source>
</evidence>
<evidence type="ECO:0000256" key="2">
    <source>
        <dbReference type="ARBA" id="ARBA00022448"/>
    </source>
</evidence>
<evidence type="ECO:0000256" key="10">
    <source>
        <dbReference type="SAM" id="Phobius"/>
    </source>
</evidence>
<dbReference type="RefSeq" id="WP_104982838.1">
    <property type="nucleotide sequence ID" value="NZ_CP012673.1"/>
</dbReference>
<dbReference type="Gene3D" id="3.40.50.300">
    <property type="entry name" value="P-loop containing nucleotide triphosphate hydrolases"/>
    <property type="match status" value="1"/>
</dbReference>
<feature type="transmembrane region" description="Helical" evidence="10">
    <location>
        <begin position="248"/>
        <end position="269"/>
    </location>
</feature>
<dbReference type="GO" id="GO:0008233">
    <property type="term" value="F:peptidase activity"/>
    <property type="evidence" value="ECO:0007669"/>
    <property type="project" value="InterPro"/>
</dbReference>
<dbReference type="CDD" id="cd02418">
    <property type="entry name" value="Peptidase_C39B"/>
    <property type="match status" value="1"/>
</dbReference>
<dbReference type="InterPro" id="IPR003439">
    <property type="entry name" value="ABC_transporter-like_ATP-bd"/>
</dbReference>
<feature type="transmembrane region" description="Helical" evidence="10">
    <location>
        <begin position="215"/>
        <end position="236"/>
    </location>
</feature>
<accession>A0A2L0EYA2</accession>
<keyword evidence="8 10" id="KW-1133">Transmembrane helix</keyword>
<dbReference type="PANTHER" id="PTHR43394">
    <property type="entry name" value="ATP-DEPENDENT PERMEASE MDL1, MITOCHONDRIAL"/>
    <property type="match status" value="1"/>
</dbReference>
<dbReference type="InterPro" id="IPR036640">
    <property type="entry name" value="ABC1_TM_sf"/>
</dbReference>
<dbReference type="GO" id="GO:0005886">
    <property type="term" value="C:plasma membrane"/>
    <property type="evidence" value="ECO:0007669"/>
    <property type="project" value="UniProtKB-SubCell"/>
</dbReference>
<keyword evidence="5" id="KW-0547">Nucleotide-binding</keyword>
<evidence type="ECO:0000256" key="5">
    <source>
        <dbReference type="ARBA" id="ARBA00022741"/>
    </source>
</evidence>
<keyword evidence="4 10" id="KW-0812">Transmembrane</keyword>
<evidence type="ECO:0000259" key="12">
    <source>
        <dbReference type="PROSITE" id="PS50929"/>
    </source>
</evidence>
<dbReference type="Pfam" id="PF00005">
    <property type="entry name" value="ABC_tran"/>
    <property type="match status" value="1"/>
</dbReference>
<feature type="transmembrane region" description="Helical" evidence="10">
    <location>
        <begin position="175"/>
        <end position="194"/>
    </location>
</feature>
<dbReference type="FunFam" id="3.40.50.300:FF:000299">
    <property type="entry name" value="ABC transporter ATP-binding protein/permease"/>
    <property type="match status" value="1"/>
</dbReference>
<dbReference type="PANTHER" id="PTHR43394:SF1">
    <property type="entry name" value="ATP-BINDING CASSETTE SUB-FAMILY B MEMBER 10, MITOCHONDRIAL"/>
    <property type="match status" value="1"/>
</dbReference>
<keyword evidence="9 10" id="KW-0472">Membrane</keyword>
<comment type="subcellular location">
    <subcellularLocation>
        <location evidence="1">Cell membrane</location>
        <topology evidence="1">Multi-pass membrane protein</topology>
    </subcellularLocation>
</comment>
<dbReference type="InterPro" id="IPR027417">
    <property type="entry name" value="P-loop_NTPase"/>
</dbReference>
<protein>
    <submittedName>
        <fullName evidence="14">ABC transporter ATP-binding protein</fullName>
    </submittedName>
</protein>
<reference evidence="14 15" key="1">
    <citation type="submission" date="2015-09" db="EMBL/GenBank/DDBJ databases">
        <title>Sorangium comparison.</title>
        <authorList>
            <person name="Zaburannyi N."/>
            <person name="Bunk B."/>
            <person name="Overmann J."/>
            <person name="Mueller R."/>
        </authorList>
    </citation>
    <scope>NUCLEOTIDE SEQUENCE [LARGE SCALE GENOMIC DNA]</scope>
    <source>
        <strain evidence="14 15">So ce26</strain>
    </source>
</reference>
<dbReference type="AlphaFoldDB" id="A0A2L0EYA2"/>
<evidence type="ECO:0000256" key="7">
    <source>
        <dbReference type="ARBA" id="ARBA00022840"/>
    </source>
</evidence>
<dbReference type="OrthoDB" id="9772049at2"/>
<name>A0A2L0EYA2_SORCE</name>
<organism evidence="14 15">
    <name type="scientific">Sorangium cellulosum</name>
    <name type="common">Polyangium cellulosum</name>
    <dbReference type="NCBI Taxonomy" id="56"/>
    <lineage>
        <taxon>Bacteria</taxon>
        <taxon>Pseudomonadati</taxon>
        <taxon>Myxococcota</taxon>
        <taxon>Polyangia</taxon>
        <taxon>Polyangiales</taxon>
        <taxon>Polyangiaceae</taxon>
        <taxon>Sorangium</taxon>
    </lineage>
</organism>
<keyword evidence="7 14" id="KW-0067">ATP-binding</keyword>
<evidence type="ECO:0000256" key="9">
    <source>
        <dbReference type="ARBA" id="ARBA00023136"/>
    </source>
</evidence>
<dbReference type="SMART" id="SM00382">
    <property type="entry name" value="AAA"/>
    <property type="match status" value="1"/>
</dbReference>